<evidence type="ECO:0000256" key="1">
    <source>
        <dbReference type="SAM" id="Phobius"/>
    </source>
</evidence>
<accession>A0AAN0K227</accession>
<sequence>MYKIKDEVPAATAKALIVPFNILATLIAYGRLLDTGKFVKKSQFYLLFILIGYAIFVAVYVIATLIVMGVVYCKTDKKETAKHMLWFLFYLFTAFGVAAGYFAGDNITDAMTLDTEEDIDLTVISILILLGAKLGSYIIPYLVKCGKSSGETVYLTCSDCCDKNISWLEPSSPDNCSKCQDCPCRKDNPPNPIKFYELTFYALVLTIAIIQEIDITYKILQNFVSLTRNMCRTRKYNTLWGIYCGVLIIVIFEIAHGILEVINIYIKNKKNAEKKNQKQEVECGWIWVLYFIIVAGLAIIINAFFFVADNKLPLDCSSHFSMTTPSTNNPSRILTVPNKPNYELRVSFLVFSLAFSIILLVIGIANWSYFLYRYYNEPQKKNTTIN</sequence>
<evidence type="ECO:0000313" key="3">
    <source>
        <dbReference type="Proteomes" id="UP000007879"/>
    </source>
</evidence>
<feature type="transmembrane region" description="Helical" evidence="1">
    <location>
        <begin position="12"/>
        <end position="32"/>
    </location>
</feature>
<reference evidence="2" key="2">
    <citation type="submission" date="2024-06" db="UniProtKB">
        <authorList>
            <consortium name="EnsemblMetazoa"/>
        </authorList>
    </citation>
    <scope>IDENTIFICATION</scope>
</reference>
<dbReference type="KEGG" id="aqu:109592279"/>
<dbReference type="AlphaFoldDB" id="A0AAN0K227"/>
<feature type="transmembrane region" description="Helical" evidence="1">
    <location>
        <begin position="44"/>
        <end position="72"/>
    </location>
</feature>
<protein>
    <submittedName>
        <fullName evidence="2">Uncharacterized protein</fullName>
    </submittedName>
</protein>
<evidence type="ECO:0000313" key="2">
    <source>
        <dbReference type="EnsemblMetazoa" id="XP_019863330.1"/>
    </source>
</evidence>
<keyword evidence="1" id="KW-1133">Transmembrane helix</keyword>
<feature type="transmembrane region" description="Helical" evidence="1">
    <location>
        <begin position="240"/>
        <end position="266"/>
    </location>
</feature>
<dbReference type="GeneID" id="109592279"/>
<dbReference type="EnsemblMetazoa" id="XM_020007771.1">
    <property type="protein sequence ID" value="XP_019863330.1"/>
    <property type="gene ID" value="LOC109592279"/>
</dbReference>
<feature type="transmembrane region" description="Helical" evidence="1">
    <location>
        <begin position="198"/>
        <end position="220"/>
    </location>
</feature>
<proteinExistence type="predicted"/>
<keyword evidence="1" id="KW-0472">Membrane</keyword>
<feature type="transmembrane region" description="Helical" evidence="1">
    <location>
        <begin position="123"/>
        <end position="143"/>
    </location>
</feature>
<dbReference type="Proteomes" id="UP000007879">
    <property type="component" value="Unassembled WGS sequence"/>
</dbReference>
<dbReference type="RefSeq" id="XP_019863330.1">
    <property type="nucleotide sequence ID" value="XM_020007771.1"/>
</dbReference>
<keyword evidence="3" id="KW-1185">Reference proteome</keyword>
<feature type="transmembrane region" description="Helical" evidence="1">
    <location>
        <begin position="348"/>
        <end position="372"/>
    </location>
</feature>
<organism evidence="2 3">
    <name type="scientific">Amphimedon queenslandica</name>
    <name type="common">Sponge</name>
    <dbReference type="NCBI Taxonomy" id="400682"/>
    <lineage>
        <taxon>Eukaryota</taxon>
        <taxon>Metazoa</taxon>
        <taxon>Porifera</taxon>
        <taxon>Demospongiae</taxon>
        <taxon>Heteroscleromorpha</taxon>
        <taxon>Haplosclerida</taxon>
        <taxon>Niphatidae</taxon>
        <taxon>Amphimedon</taxon>
    </lineage>
</organism>
<feature type="transmembrane region" description="Helical" evidence="1">
    <location>
        <begin position="287"/>
        <end position="308"/>
    </location>
</feature>
<name>A0AAN0K227_AMPQE</name>
<reference evidence="3" key="1">
    <citation type="journal article" date="2010" name="Nature">
        <title>The Amphimedon queenslandica genome and the evolution of animal complexity.</title>
        <authorList>
            <person name="Srivastava M."/>
            <person name="Simakov O."/>
            <person name="Chapman J."/>
            <person name="Fahey B."/>
            <person name="Gauthier M.E."/>
            <person name="Mitros T."/>
            <person name="Richards G.S."/>
            <person name="Conaco C."/>
            <person name="Dacre M."/>
            <person name="Hellsten U."/>
            <person name="Larroux C."/>
            <person name="Putnam N.H."/>
            <person name="Stanke M."/>
            <person name="Adamska M."/>
            <person name="Darling A."/>
            <person name="Degnan S.M."/>
            <person name="Oakley T.H."/>
            <person name="Plachetzki D.C."/>
            <person name="Zhai Y."/>
            <person name="Adamski M."/>
            <person name="Calcino A."/>
            <person name="Cummins S.F."/>
            <person name="Goodstein D.M."/>
            <person name="Harris C."/>
            <person name="Jackson D.J."/>
            <person name="Leys S.P."/>
            <person name="Shu S."/>
            <person name="Woodcroft B.J."/>
            <person name="Vervoort M."/>
            <person name="Kosik K.S."/>
            <person name="Manning G."/>
            <person name="Degnan B.M."/>
            <person name="Rokhsar D.S."/>
        </authorList>
    </citation>
    <scope>NUCLEOTIDE SEQUENCE [LARGE SCALE GENOMIC DNA]</scope>
</reference>
<feature type="transmembrane region" description="Helical" evidence="1">
    <location>
        <begin position="84"/>
        <end position="103"/>
    </location>
</feature>
<keyword evidence="1" id="KW-0812">Transmembrane</keyword>